<proteinExistence type="predicted"/>
<feature type="coiled-coil region" evidence="1">
    <location>
        <begin position="71"/>
        <end position="116"/>
    </location>
</feature>
<evidence type="ECO:0000256" key="1">
    <source>
        <dbReference type="SAM" id="Coils"/>
    </source>
</evidence>
<reference evidence="3 4" key="1">
    <citation type="submission" date="2020-03" db="EMBL/GenBank/DDBJ databases">
        <title>Draft Genome Sequence of Cudoniella acicularis.</title>
        <authorList>
            <person name="Buettner E."/>
            <person name="Kellner H."/>
        </authorList>
    </citation>
    <scope>NUCLEOTIDE SEQUENCE [LARGE SCALE GENOMIC DNA]</scope>
    <source>
        <strain evidence="3 4">DSM 108380</strain>
    </source>
</reference>
<dbReference type="OrthoDB" id="3438854at2759"/>
<dbReference type="AlphaFoldDB" id="A0A8H4VXA0"/>
<comment type="caution">
    <text evidence="3">The sequence shown here is derived from an EMBL/GenBank/DDBJ whole genome shotgun (WGS) entry which is preliminary data.</text>
</comment>
<organism evidence="3 4">
    <name type="scientific">Cudoniella acicularis</name>
    <dbReference type="NCBI Taxonomy" id="354080"/>
    <lineage>
        <taxon>Eukaryota</taxon>
        <taxon>Fungi</taxon>
        <taxon>Dikarya</taxon>
        <taxon>Ascomycota</taxon>
        <taxon>Pezizomycotina</taxon>
        <taxon>Leotiomycetes</taxon>
        <taxon>Helotiales</taxon>
        <taxon>Tricladiaceae</taxon>
        <taxon>Cudoniella</taxon>
    </lineage>
</organism>
<feature type="region of interest" description="Disordered" evidence="2">
    <location>
        <begin position="1"/>
        <end position="34"/>
    </location>
</feature>
<keyword evidence="1" id="KW-0175">Coiled coil</keyword>
<name>A0A8H4VXA0_9HELO</name>
<evidence type="ECO:0000256" key="2">
    <source>
        <dbReference type="SAM" id="MobiDB-lite"/>
    </source>
</evidence>
<protein>
    <submittedName>
        <fullName evidence="3">Uncharacterized protein</fullName>
    </submittedName>
</protein>
<feature type="compositionally biased region" description="Basic residues" evidence="2">
    <location>
        <begin position="1"/>
        <end position="10"/>
    </location>
</feature>
<accession>A0A8H4VXA0</accession>
<sequence length="151" mass="17209">MAPRQSKKSHPTAAHSEEEDENQEDPQSSQDHSVVDLVKQAQQVLASGQKRRDSRRKVIEVEHEQRVCEVKAKIESLIQDRNTRVAKLEKEALDRLEALNAKRESLEKSILASINRIESQTNTMAIEMNAMLHGRLEDLEESSSQFPEVPE</sequence>
<keyword evidence="4" id="KW-1185">Reference proteome</keyword>
<dbReference type="EMBL" id="JAAMPI010001248">
    <property type="protein sequence ID" value="KAF4625991.1"/>
    <property type="molecule type" value="Genomic_DNA"/>
</dbReference>
<evidence type="ECO:0000313" key="3">
    <source>
        <dbReference type="EMBL" id="KAF4625991.1"/>
    </source>
</evidence>
<dbReference type="Proteomes" id="UP000566819">
    <property type="component" value="Unassembled WGS sequence"/>
</dbReference>
<gene>
    <name evidence="3" type="ORF">G7Y89_g12171</name>
</gene>
<evidence type="ECO:0000313" key="4">
    <source>
        <dbReference type="Proteomes" id="UP000566819"/>
    </source>
</evidence>